<feature type="compositionally biased region" description="Basic residues" evidence="7">
    <location>
        <begin position="2250"/>
        <end position="2259"/>
    </location>
</feature>
<dbReference type="Pfam" id="PF25481">
    <property type="entry name" value="Nucleoprot-TPR"/>
    <property type="match status" value="1"/>
</dbReference>
<evidence type="ECO:0000256" key="6">
    <source>
        <dbReference type="SAM" id="Coils"/>
    </source>
</evidence>
<feature type="compositionally biased region" description="Low complexity" evidence="7">
    <location>
        <begin position="2109"/>
        <end position="2121"/>
    </location>
</feature>
<feature type="compositionally biased region" description="Basic and acidic residues" evidence="7">
    <location>
        <begin position="631"/>
        <end position="655"/>
    </location>
</feature>
<dbReference type="Proteomes" id="UP000053097">
    <property type="component" value="Unassembled WGS sequence"/>
</dbReference>
<feature type="coiled-coil region" evidence="6">
    <location>
        <begin position="53"/>
        <end position="273"/>
    </location>
</feature>
<dbReference type="PANTHER" id="PTHR18898">
    <property type="entry name" value="NUCLEOPROTEIN TPR-RELATED"/>
    <property type="match status" value="1"/>
</dbReference>
<dbReference type="OMA" id="HAQQNYE"/>
<dbReference type="Pfam" id="PF07926">
    <property type="entry name" value="TPR_MLP1_2"/>
    <property type="match status" value="1"/>
</dbReference>
<feature type="compositionally biased region" description="Low complexity" evidence="7">
    <location>
        <begin position="2206"/>
        <end position="2217"/>
    </location>
</feature>
<gene>
    <name evidence="11" type="ORF">X777_04929</name>
</gene>
<feature type="domain" description="Nucleoprotein TPR/MPL1" evidence="9">
    <location>
        <begin position="178"/>
        <end position="255"/>
    </location>
</feature>
<feature type="compositionally biased region" description="Acidic residues" evidence="7">
    <location>
        <begin position="1841"/>
        <end position="1863"/>
    </location>
</feature>
<dbReference type="PANTHER" id="PTHR18898:SF2">
    <property type="entry name" value="NUCLEOPROTEIN TPR"/>
    <property type="match status" value="1"/>
</dbReference>
<feature type="region of interest" description="Disordered" evidence="7">
    <location>
        <begin position="1880"/>
        <end position="1952"/>
    </location>
</feature>
<dbReference type="InterPro" id="IPR012929">
    <property type="entry name" value="Nucleoprot-TPR/MLP1-2_dom"/>
</dbReference>
<feature type="region of interest" description="Disordered" evidence="7">
    <location>
        <begin position="1965"/>
        <end position="2013"/>
    </location>
</feature>
<protein>
    <recommendedName>
        <fullName evidence="3">Nucleoprotein TPR</fullName>
    </recommendedName>
</protein>
<keyword evidence="4 6" id="KW-0175">Coiled coil</keyword>
<evidence type="ECO:0000256" key="1">
    <source>
        <dbReference type="ARBA" id="ARBA00004123"/>
    </source>
</evidence>
<feature type="domain" description="Nucleoprotein TPR/MLP1-2" evidence="8">
    <location>
        <begin position="1026"/>
        <end position="1153"/>
    </location>
</feature>
<feature type="domain" description="NUA/TPR/MLP1-2-like" evidence="10">
    <location>
        <begin position="476"/>
        <end position="574"/>
    </location>
</feature>
<feature type="compositionally biased region" description="Low complexity" evidence="7">
    <location>
        <begin position="1932"/>
        <end position="1943"/>
    </location>
</feature>
<dbReference type="STRING" id="2015173.A0A026WHU1"/>
<feature type="coiled-coil region" evidence="6">
    <location>
        <begin position="1383"/>
        <end position="1556"/>
    </location>
</feature>
<evidence type="ECO:0000256" key="7">
    <source>
        <dbReference type="SAM" id="MobiDB-lite"/>
    </source>
</evidence>
<feature type="coiled-coil region" evidence="6">
    <location>
        <begin position="1215"/>
        <end position="1249"/>
    </location>
</feature>
<dbReference type="GO" id="GO:0034399">
    <property type="term" value="C:nuclear periphery"/>
    <property type="evidence" value="ECO:0007669"/>
    <property type="project" value="UniProtKB-ARBA"/>
</dbReference>
<dbReference type="GO" id="GO:0017056">
    <property type="term" value="F:structural constituent of nuclear pore"/>
    <property type="evidence" value="ECO:0007669"/>
    <property type="project" value="TreeGrafter"/>
</dbReference>
<sequence>MESAEENSAVLRTIMNDQELAQIPTELLKKIQTYCSGQLDDFLTAKGVFDTCRRNLEQNLEKAQKELAEQKANCDEYKEKFEFVERTNVEISNSFEDARNEVHRLQETVKRLEKENGDLRRQRDTITDDTNALQLQVERRDTEIERMRIELSSLSSQLQAAIAAKCQTLADTEEIRSREMTLDFKEKRLEQERVLLSQQMAGLEEELAKRTSELQTARSEASARALLIDTKLSQREEELRIANEASSQLRESVSSLQKQCDELVQKVEQQRAHEIAINDSYQKEISAQKNLTSLYESMKNDANAKAEAISNAASELQKLVDSTAEEYGLLETKYNQLELQHKQDIEEKEQSIQELTKELVHANELVKNIQQEKLDQAVEQLAPTAAITSRVLRKGLSLTQIYTQLVEVTNELTLEREENERLKSQMDVILRELEQKAPLLQQQRHDYETAMSNVATLTTRLDELLAENQRLHESSDEANRLAKHHTTENQRLKTELADLARQVCFLLKEVQESRTGTSIETRNLSSSVDTDDILSSQIISKKLVTFKDIEELQENNQKLLAVVRALSSRQEEIERATDEINSGEMKEKLDRYMEQLTEMQTAQDRQSKMLDNLLKQRDMYKNMYQQTLKSSTEKKKDESEEELKATKDDEEKKKEWSKKLQEAEDKCKHISDEYETYRKERTAHEKMLGEEVDRLRKEAEANSARCCRLRAQLDSANERFTLLQGNVASYKSQIKVLEEKCTNYSVTIGKHEQSIMILKDETLAAQTRLSRAEVQLENIRQERQMLKDSEGRLLKEREVYQRERQTQVLLKADMESIKASLERVQAEGHLRAEQRLDDANRECAALRRRLQEEQDRFRELAGHLERQLATDRERLKEERELCERLRTELDQLRETDAQNSQKIEALNNKLRQAATHSISKPLMGEEGLVKRIKELEMQLSASQAEMKSFSEQLKTARQQNQQYCDIAESAETQLRELTAEYNKCKEELENALKESRVEITSLQKRVKDLSDDLSRVSNGRQETDLELRERLAEAERKMEELDELKGELELLKGDVKTASTVAKEAEDKYTREMMQHSADLQILAKLKEEAQDFQQRLSVLIQERNAAVEALEVEKSASKEREQRFVSEIEETHKRITDLDTQNALLHNQIQELGDRVAIMQSQQTKISGRESPDTSLETLNKSFTSLEEDSKSVEQLLRVMKYLRREKDLALAKSDVLRAENLRLKSQVEVAEKRLKETESLLNSEREKSEVDVMTTSKHAELLRKVETLNAITDSNRILREERDSLSAKVNELTAKVNALSEEVVPLRDISRDLTAKTEALAEENTSLKGEATRWRQRANTLLERANKASPEDWRRLQTERENLSKLLTSEREIHAKRSEEFNQVKVEKAKLEEQLVQLQKQIQTQDEQMLRASEEARKLGHELNEALADSSSKVKDLMLLKKELDDKETALSDIRSKEMQIRRIAKKYKTQFEELARSVEEEKNRNEGNELTHQITAAQNETETLRKEIEAINRSSIEKEERAKQVLKGARTKIMQLTESKKMCEKELLDLKSRLESAGGSAGVQDDPETEHDARLVALKSQLEARISRLEHEKSEIQAEKDTLSQRITQLQRQLSGGSGVSATTEPPTANIKPMSARAETPLASIRPMSVVVQSRTVAVLPTTAGAPVMVAPHQMQQQQQQVVHTTETSSPTSSLTDFQPASTSSSSQSAQTSGLRQLAVQPQLSESAESTQREDPESAETTSQASTGLKRPRGLDSTASGSGIVEGVDHGRQEQGQSPKPKRSRPDISATASASASEVEYQVPTSSQRDQDEEVEEGCVVVVDCDEGEGGGNHQTQEEEEFDNDTYEEMEEEEEMPYEVEVEVERDNNEVEIIMEEDSTSVEVPRQGQAAIPTNQQQSEAISSAGPTGEPPTSFTARSSRGIAPMPRQQQQQHLLLPQQGYEDGGDDCIVPSTPTLFVPRRDGFGEAVSSPQVPQGRFTFGDPSAPTTASSTPSLTTPTGSATRTIFGSSNSAVAQVVQESLDDSRMDLAQLEDGGTGRSVPTTPLQVSPAADLPPSTSSSQAEEQETTASVAPITITATSGDNVEEPSIPSIRIVGADDQQRGSTEATESSATPSEGVSSEGEKRSEEPVALTSGEDDSVDTAEATEEAGSEIVEDDVEEESREAEASPSSNTRQRTMAASLAAAAASNGARGVTVRRSPRSPFRAARSARPTPIVWGESQSGRGQPVLRGHSTRGTTNEGGRGRGTRGRRMRGKYSYGRYS</sequence>
<organism evidence="11 12">
    <name type="scientific">Ooceraea biroi</name>
    <name type="common">Clonal raider ant</name>
    <name type="synonym">Cerapachys biroi</name>
    <dbReference type="NCBI Taxonomy" id="2015173"/>
    <lineage>
        <taxon>Eukaryota</taxon>
        <taxon>Metazoa</taxon>
        <taxon>Ecdysozoa</taxon>
        <taxon>Arthropoda</taxon>
        <taxon>Hexapoda</taxon>
        <taxon>Insecta</taxon>
        <taxon>Pterygota</taxon>
        <taxon>Neoptera</taxon>
        <taxon>Endopterygota</taxon>
        <taxon>Hymenoptera</taxon>
        <taxon>Apocrita</taxon>
        <taxon>Aculeata</taxon>
        <taxon>Formicoidea</taxon>
        <taxon>Formicidae</taxon>
        <taxon>Dorylinae</taxon>
        <taxon>Ooceraea</taxon>
    </lineage>
</organism>
<feature type="coiled-coil region" evidence="6">
    <location>
        <begin position="405"/>
        <end position="502"/>
    </location>
</feature>
<dbReference type="EMBL" id="KK107238">
    <property type="protein sequence ID" value="EZA54644.1"/>
    <property type="molecule type" value="Genomic_DNA"/>
</dbReference>
<dbReference type="InterPro" id="IPR057974">
    <property type="entry name" value="NUA/TPR/MLP1-2-like_dom"/>
</dbReference>
<evidence type="ECO:0000256" key="2">
    <source>
        <dbReference type="ARBA" id="ARBA00005274"/>
    </source>
</evidence>
<feature type="region of interest" description="Disordered" evidence="7">
    <location>
        <begin position="2029"/>
        <end position="2267"/>
    </location>
</feature>
<accession>A0A026WHU1</accession>
<dbReference type="InterPro" id="IPR057577">
    <property type="entry name" value="Nucleoprot-TPR/MLP1_dom"/>
</dbReference>
<reference evidence="11 12" key="1">
    <citation type="journal article" date="2014" name="Curr. Biol.">
        <title>The genome of the clonal raider ant Cerapachys biroi.</title>
        <authorList>
            <person name="Oxley P.R."/>
            <person name="Ji L."/>
            <person name="Fetter-Pruneda I."/>
            <person name="McKenzie S.K."/>
            <person name="Li C."/>
            <person name="Hu H."/>
            <person name="Zhang G."/>
            <person name="Kronauer D.J."/>
        </authorList>
    </citation>
    <scope>NUCLEOTIDE SEQUENCE [LARGE SCALE GENOMIC DNA]</scope>
</reference>
<feature type="compositionally biased region" description="Low complexity" evidence="7">
    <location>
        <begin position="2184"/>
        <end position="2193"/>
    </location>
</feature>
<feature type="compositionally biased region" description="Polar residues" evidence="7">
    <location>
        <begin position="1895"/>
        <end position="1922"/>
    </location>
</feature>
<proteinExistence type="inferred from homology"/>
<dbReference type="GO" id="GO:1901673">
    <property type="term" value="P:regulation of mitotic spindle assembly"/>
    <property type="evidence" value="ECO:0007669"/>
    <property type="project" value="TreeGrafter"/>
</dbReference>
<feature type="compositionally biased region" description="Low complexity" evidence="7">
    <location>
        <begin position="1676"/>
        <end position="1716"/>
    </location>
</feature>
<feature type="compositionally biased region" description="Polar residues" evidence="7">
    <location>
        <begin position="1723"/>
        <end position="1733"/>
    </location>
</feature>
<feature type="compositionally biased region" description="Acidic residues" evidence="7">
    <location>
        <begin position="2140"/>
        <end position="2168"/>
    </location>
</feature>
<feature type="compositionally biased region" description="Low complexity" evidence="7">
    <location>
        <begin position="2061"/>
        <end position="2075"/>
    </location>
</feature>
<evidence type="ECO:0000313" key="12">
    <source>
        <dbReference type="Proteomes" id="UP000053097"/>
    </source>
</evidence>
<feature type="coiled-coil region" evidence="6">
    <location>
        <begin position="762"/>
        <end position="789"/>
    </location>
</feature>
<feature type="region of interest" description="Disordered" evidence="7">
    <location>
        <begin position="1676"/>
        <end position="1863"/>
    </location>
</feature>
<feature type="region of interest" description="Disordered" evidence="7">
    <location>
        <begin position="627"/>
        <end position="655"/>
    </location>
</feature>
<dbReference type="GO" id="GO:0006606">
    <property type="term" value="P:protein import into nucleus"/>
    <property type="evidence" value="ECO:0007669"/>
    <property type="project" value="InterPro"/>
</dbReference>
<dbReference type="OrthoDB" id="343070at2759"/>
<evidence type="ECO:0000259" key="10">
    <source>
        <dbReference type="Pfam" id="PF25785"/>
    </source>
</evidence>
<evidence type="ECO:0000256" key="4">
    <source>
        <dbReference type="ARBA" id="ARBA00023054"/>
    </source>
</evidence>
<feature type="coiled-coil region" evidence="6">
    <location>
        <begin position="1277"/>
        <end position="1304"/>
    </location>
</feature>
<evidence type="ECO:0000256" key="3">
    <source>
        <dbReference type="ARBA" id="ARBA00019789"/>
    </source>
</evidence>
<name>A0A026WHU1_OOCBI</name>
<feature type="compositionally biased region" description="Polar residues" evidence="7">
    <location>
        <begin position="1613"/>
        <end position="1630"/>
    </location>
</feature>
<keyword evidence="5" id="KW-0539">Nucleus</keyword>
<evidence type="ECO:0000259" key="9">
    <source>
        <dbReference type="Pfam" id="PF25481"/>
    </source>
</evidence>
<comment type="similarity">
    <text evidence="2">Belongs to the TPR family.</text>
</comment>
<evidence type="ECO:0000313" key="11">
    <source>
        <dbReference type="EMBL" id="EZA54644.1"/>
    </source>
</evidence>
<evidence type="ECO:0000259" key="8">
    <source>
        <dbReference type="Pfam" id="PF07926"/>
    </source>
</evidence>
<feature type="coiled-coil region" evidence="6">
    <location>
        <begin position="299"/>
        <end position="372"/>
    </location>
</feature>
<feature type="compositionally biased region" description="Low complexity" evidence="7">
    <location>
        <begin position="1987"/>
        <end position="2007"/>
    </location>
</feature>
<dbReference type="GO" id="GO:0006406">
    <property type="term" value="P:mRNA export from nucleus"/>
    <property type="evidence" value="ECO:0007669"/>
    <property type="project" value="TreeGrafter"/>
</dbReference>
<feature type="coiled-coil region" evidence="6">
    <location>
        <begin position="829"/>
        <end position="1103"/>
    </location>
</feature>
<dbReference type="GO" id="GO:0005643">
    <property type="term" value="C:nuclear pore"/>
    <property type="evidence" value="ECO:0007669"/>
    <property type="project" value="UniProtKB-ARBA"/>
</dbReference>
<feature type="coiled-coil region" evidence="6">
    <location>
        <begin position="549"/>
        <end position="602"/>
    </location>
</feature>
<dbReference type="Pfam" id="PF25785">
    <property type="entry name" value="TPR"/>
    <property type="match status" value="1"/>
</dbReference>
<evidence type="ECO:0000256" key="5">
    <source>
        <dbReference type="ARBA" id="ARBA00023242"/>
    </source>
</evidence>
<keyword evidence="12" id="KW-1185">Reference proteome</keyword>
<feature type="region of interest" description="Disordered" evidence="7">
    <location>
        <begin position="1613"/>
        <end position="1635"/>
    </location>
</feature>
<comment type="subcellular location">
    <subcellularLocation>
        <location evidence="1">Nucleus</location>
    </subcellularLocation>
</comment>